<feature type="region of interest" description="Disordered" evidence="1">
    <location>
        <begin position="1"/>
        <end position="25"/>
    </location>
</feature>
<evidence type="ECO:0000313" key="4">
    <source>
        <dbReference type="EMBL" id="KAI1515203.1"/>
    </source>
</evidence>
<dbReference type="OMA" id="INEESCQ"/>
<gene>
    <name evidence="4" type="ORF">Ptr86124_005204</name>
    <name evidence="3" type="ORF">PtrM4_141920</name>
</gene>
<accession>A0A2W1FJV5</accession>
<evidence type="ECO:0000313" key="5">
    <source>
        <dbReference type="Proteomes" id="UP000245464"/>
    </source>
</evidence>
<dbReference type="Proteomes" id="UP000245464">
    <property type="component" value="Chromosome 8"/>
</dbReference>
<sequence length="340" mass="39536">MGVFTRAKNKREKDKTARNVKAASASTCASSPKPVVEAPLYFRILDLPAELRNRIYEHCLDDEYYNFAPSVRVRSRQAYKYRIWRFIGLTQVCKTIRSEFRPLWARNLCVRFDRRSDIDHFMKNFLHHRKGFNPVPKLVHYGWKHGLDNRQPFDITDILRLRSHSAELKVGFHPAVVADRECMWTPCASCAPNCYRPRDDDSDDDEDCTCADPGMTYQIWMVRQYDVINYTSTMELLVNHGKEALLQDIRDKKVTIVVYFSQPCNHAAIKFSYKHAFQTDNSPPSAMDLLKRWGLLDDFEPTATMEFIVVCKNKVVEEVGGYKVTKMVDHTTMVHKLPPT</sequence>
<organism evidence="3 5">
    <name type="scientific">Pyrenophora tritici-repentis</name>
    <dbReference type="NCBI Taxonomy" id="45151"/>
    <lineage>
        <taxon>Eukaryota</taxon>
        <taxon>Fungi</taxon>
        <taxon>Dikarya</taxon>
        <taxon>Ascomycota</taxon>
        <taxon>Pezizomycotina</taxon>
        <taxon>Dothideomycetes</taxon>
        <taxon>Pleosporomycetidae</taxon>
        <taxon>Pleosporales</taxon>
        <taxon>Pleosporineae</taxon>
        <taxon>Pleosporaceae</taxon>
        <taxon>Pyrenophora</taxon>
    </lineage>
</organism>
<evidence type="ECO:0000313" key="6">
    <source>
        <dbReference type="Proteomes" id="UP000249757"/>
    </source>
</evidence>
<reference evidence="6" key="4">
    <citation type="journal article" date="2022" name="Microb. Genom.">
        <title>A global pangenome for the wheat fungal pathogen Pyrenophora tritici-repentis and prediction of effector protein structural homology.</title>
        <authorList>
            <person name="Moolhuijzen P.M."/>
            <person name="See P.T."/>
            <person name="Shi G."/>
            <person name="Powell H.R."/>
            <person name="Cockram J."/>
            <person name="Jorgensen L.N."/>
            <person name="Benslimane H."/>
            <person name="Strelkov S.E."/>
            <person name="Turner J."/>
            <person name="Liu Z."/>
            <person name="Moffat C.S."/>
        </authorList>
    </citation>
    <scope>NUCLEOTIDE SEQUENCE [LARGE SCALE GENOMIC DNA]</scope>
</reference>
<comment type="caution">
    <text evidence="3">The sequence shown here is derived from an EMBL/GenBank/DDBJ whole genome shotgun (WGS) entry which is preliminary data.</text>
</comment>
<reference evidence="4" key="3">
    <citation type="journal article" date="2022" name="bioRxiv">
        <title>A global pangenome for the wheat fungal pathogen Pyrenophora tritici-repentis and prediction of effector protein structural homology.</title>
        <authorList>
            <person name="Moolhuijzen P."/>
            <person name="See P.T."/>
            <person name="Shi G."/>
            <person name="Powell H.R."/>
            <person name="Cockram J."/>
            <person name="Jorgensen L.N."/>
            <person name="Benslimane H."/>
            <person name="Strelkov S.E."/>
            <person name="Turner J."/>
            <person name="Liu Z."/>
            <person name="Moffat C.S."/>
        </authorList>
    </citation>
    <scope>NUCLEOTIDE SEQUENCE</scope>
    <source>
        <strain evidence="4">86-124</strain>
    </source>
</reference>
<reference evidence="3" key="1">
    <citation type="journal article" date="2018" name="BMC Genomics">
        <title>Comparative genomics of the wheat fungal pathogen Pyrenophora tritici-repentis reveals chromosomal variations and genome plasticity.</title>
        <authorList>
            <person name="Moolhuijzen P."/>
            <person name="See P.T."/>
            <person name="Hane J.K."/>
            <person name="Shi G."/>
            <person name="Liu Z."/>
            <person name="Oliver R.P."/>
            <person name="Moffat C.S."/>
        </authorList>
    </citation>
    <scope>NUCLEOTIDE SEQUENCE [LARGE SCALE GENOMIC DNA]</scope>
    <source>
        <strain evidence="3">M4</strain>
    </source>
</reference>
<dbReference type="PANTHER" id="PTHR42085">
    <property type="entry name" value="F-BOX DOMAIN-CONTAINING PROTEIN"/>
    <property type="match status" value="1"/>
</dbReference>
<protein>
    <submittedName>
        <fullName evidence="4">F-box domain containing protein</fullName>
    </submittedName>
    <submittedName>
        <fullName evidence="3">F-box-2 domain containing protein</fullName>
    </submittedName>
</protein>
<evidence type="ECO:0000259" key="2">
    <source>
        <dbReference type="Pfam" id="PF13013"/>
    </source>
</evidence>
<reference evidence="4" key="2">
    <citation type="submission" date="2021-05" db="EMBL/GenBank/DDBJ databases">
        <authorList>
            <person name="Moolhuijzen P.M."/>
            <person name="Moffat C.S."/>
        </authorList>
    </citation>
    <scope>NUCLEOTIDE SEQUENCE</scope>
    <source>
        <strain evidence="4">86-124</strain>
    </source>
</reference>
<dbReference type="EMBL" id="NQIK02000008">
    <property type="protein sequence ID" value="KAF7567601.1"/>
    <property type="molecule type" value="Genomic_DNA"/>
</dbReference>
<name>A0A2W1FJV5_9PLEO</name>
<dbReference type="Proteomes" id="UP000249757">
    <property type="component" value="Unassembled WGS sequence"/>
</dbReference>
<proteinExistence type="predicted"/>
<dbReference type="OrthoDB" id="3766937at2759"/>
<keyword evidence="6" id="KW-1185">Reference proteome</keyword>
<dbReference type="Pfam" id="PF13013">
    <property type="entry name" value="F-box-like_2"/>
    <property type="match status" value="1"/>
</dbReference>
<dbReference type="InterPro" id="IPR001810">
    <property type="entry name" value="F-box_dom"/>
</dbReference>
<dbReference type="AlphaFoldDB" id="A0A2W1FJV5"/>
<dbReference type="PANTHER" id="PTHR42085:SF1">
    <property type="entry name" value="F-BOX DOMAIN-CONTAINING PROTEIN"/>
    <property type="match status" value="1"/>
</dbReference>
<dbReference type="InterPro" id="IPR038883">
    <property type="entry name" value="AN11006-like"/>
</dbReference>
<evidence type="ECO:0000256" key="1">
    <source>
        <dbReference type="SAM" id="MobiDB-lite"/>
    </source>
</evidence>
<dbReference type="EMBL" id="NRDI02000006">
    <property type="protein sequence ID" value="KAI1515203.1"/>
    <property type="molecule type" value="Genomic_DNA"/>
</dbReference>
<feature type="domain" description="F-box" evidence="2">
    <location>
        <begin position="23"/>
        <end position="127"/>
    </location>
</feature>
<evidence type="ECO:0000313" key="3">
    <source>
        <dbReference type="EMBL" id="KAF7567601.1"/>
    </source>
</evidence>